<feature type="compositionally biased region" description="Basic residues" evidence="1">
    <location>
        <begin position="400"/>
        <end position="416"/>
    </location>
</feature>
<feature type="compositionally biased region" description="Basic and acidic residues" evidence="1">
    <location>
        <begin position="479"/>
        <end position="488"/>
    </location>
</feature>
<dbReference type="InParanoid" id="T1EUD8"/>
<dbReference type="EMBL" id="AMQM01001438">
    <property type="status" value="NOT_ANNOTATED_CDS"/>
    <property type="molecule type" value="Genomic_DNA"/>
</dbReference>
<evidence type="ECO:0000313" key="4">
    <source>
        <dbReference type="Proteomes" id="UP000015101"/>
    </source>
</evidence>
<evidence type="ECO:0000256" key="1">
    <source>
        <dbReference type="SAM" id="MobiDB-lite"/>
    </source>
</evidence>
<evidence type="ECO:0000313" key="3">
    <source>
        <dbReference type="EnsemblMetazoa" id="HelroP163709"/>
    </source>
</evidence>
<gene>
    <name evidence="3" type="primary">20200188</name>
    <name evidence="2" type="ORF">HELRODRAFT_163709</name>
</gene>
<dbReference type="Proteomes" id="UP000015101">
    <property type="component" value="Unassembled WGS sequence"/>
</dbReference>
<reference evidence="3" key="3">
    <citation type="submission" date="2015-06" db="UniProtKB">
        <authorList>
            <consortium name="EnsemblMetazoa"/>
        </authorList>
    </citation>
    <scope>IDENTIFICATION</scope>
</reference>
<feature type="region of interest" description="Disordered" evidence="1">
    <location>
        <begin position="463"/>
        <end position="539"/>
    </location>
</feature>
<protein>
    <submittedName>
        <fullName evidence="2 3">Uncharacterized protein</fullName>
    </submittedName>
</protein>
<dbReference type="CTD" id="20200188"/>
<evidence type="ECO:0000313" key="2">
    <source>
        <dbReference type="EMBL" id="ESN96620.1"/>
    </source>
</evidence>
<reference evidence="4" key="1">
    <citation type="submission" date="2012-12" db="EMBL/GenBank/DDBJ databases">
        <authorList>
            <person name="Hellsten U."/>
            <person name="Grimwood J."/>
            <person name="Chapman J.A."/>
            <person name="Shapiro H."/>
            <person name="Aerts A."/>
            <person name="Otillar R.P."/>
            <person name="Terry A.Y."/>
            <person name="Boore J.L."/>
            <person name="Simakov O."/>
            <person name="Marletaz F."/>
            <person name="Cho S.-J."/>
            <person name="Edsinger-Gonzales E."/>
            <person name="Havlak P."/>
            <person name="Kuo D.-H."/>
            <person name="Larsson T."/>
            <person name="Lv J."/>
            <person name="Arendt D."/>
            <person name="Savage R."/>
            <person name="Osoegawa K."/>
            <person name="de Jong P."/>
            <person name="Lindberg D.R."/>
            <person name="Seaver E.C."/>
            <person name="Weisblat D.A."/>
            <person name="Putnam N.H."/>
            <person name="Grigoriev I.V."/>
            <person name="Rokhsar D.S."/>
        </authorList>
    </citation>
    <scope>NUCLEOTIDE SEQUENCE</scope>
</reference>
<organism evidence="3 4">
    <name type="scientific">Helobdella robusta</name>
    <name type="common">Californian leech</name>
    <dbReference type="NCBI Taxonomy" id="6412"/>
    <lineage>
        <taxon>Eukaryota</taxon>
        <taxon>Metazoa</taxon>
        <taxon>Spiralia</taxon>
        <taxon>Lophotrochozoa</taxon>
        <taxon>Annelida</taxon>
        <taxon>Clitellata</taxon>
        <taxon>Hirudinea</taxon>
        <taxon>Rhynchobdellida</taxon>
        <taxon>Glossiphoniidae</taxon>
        <taxon>Helobdella</taxon>
    </lineage>
</organism>
<name>T1EUD8_HELRO</name>
<sequence>MYELGPNAESLFKKKLKNSKSTNDNNKTGVDIYKKSAVDDKIVLKKLFRGRNFSRKRFATGRKSNRKLFNDEQLFSANFVGNSCSATDKLKFSISSKDVTNVFDYTENNFVINSSAYQQLDHKDSSSNFQTEAANFSKVELNIDRLADNILHNLFNSSSSNDNTLATSIANIFNSSYKLSISEIQNLLLLTIKKFTDSKEFGPDSSAKHLEDLKKLYELHGKKDFNPDSDILKLINDIYYSKLNFDRATNVQYNSSGYSNADFNFEQGVTKRPRFYKPRSFPKFIKAKKQVLQKRSHKRFIGLQISKLQSQSTIQRSSKIRRRTMTTSVCTGSKLSSFKKKSNTEKLRPLSDLKFSIFKAISVEKNLCKVNEELERTCKKTAELLRMNRLKYVSEEQRKSKTGRRSLTRKKFSHSTKRPENFEVKLGPPSLKGLRKSSGNNNSGWYKNDTKTFLSGRKHFASFSRDTAGGSHRSWTQNEETKSVKKEVVSAGKKNTSTKTSKGATIEKPKKNLSSANSLKDHKKISTSSTSQPRGTCHNDNWFVIYDKCKSPLTKAKHSSNIDQPKP</sequence>
<dbReference type="HOGENOM" id="CLU_480840_0_0_1"/>
<accession>T1EUD8</accession>
<dbReference type="EMBL" id="KB097495">
    <property type="protein sequence ID" value="ESN96620.1"/>
    <property type="molecule type" value="Genomic_DNA"/>
</dbReference>
<feature type="compositionally biased region" description="Low complexity" evidence="1">
    <location>
        <begin position="490"/>
        <end position="504"/>
    </location>
</feature>
<dbReference type="GeneID" id="20200188"/>
<dbReference type="RefSeq" id="XP_009025755.1">
    <property type="nucleotide sequence ID" value="XM_009027507.1"/>
</dbReference>
<feature type="region of interest" description="Disordered" evidence="1">
    <location>
        <begin position="395"/>
        <end position="443"/>
    </location>
</feature>
<dbReference type="EnsemblMetazoa" id="HelroT163709">
    <property type="protein sequence ID" value="HelroP163709"/>
    <property type="gene ID" value="HelroG163709"/>
</dbReference>
<keyword evidence="4" id="KW-1185">Reference proteome</keyword>
<reference evidence="2 4" key="2">
    <citation type="journal article" date="2013" name="Nature">
        <title>Insights into bilaterian evolution from three spiralian genomes.</title>
        <authorList>
            <person name="Simakov O."/>
            <person name="Marletaz F."/>
            <person name="Cho S.J."/>
            <person name="Edsinger-Gonzales E."/>
            <person name="Havlak P."/>
            <person name="Hellsten U."/>
            <person name="Kuo D.H."/>
            <person name="Larsson T."/>
            <person name="Lv J."/>
            <person name="Arendt D."/>
            <person name="Savage R."/>
            <person name="Osoegawa K."/>
            <person name="de Jong P."/>
            <person name="Grimwood J."/>
            <person name="Chapman J.A."/>
            <person name="Shapiro H."/>
            <person name="Aerts A."/>
            <person name="Otillar R.P."/>
            <person name="Terry A.Y."/>
            <person name="Boore J.L."/>
            <person name="Grigoriev I.V."/>
            <person name="Lindberg D.R."/>
            <person name="Seaver E.C."/>
            <person name="Weisblat D.A."/>
            <person name="Putnam N.H."/>
            <person name="Rokhsar D.S."/>
        </authorList>
    </citation>
    <scope>NUCLEOTIDE SEQUENCE</scope>
</reference>
<dbReference type="KEGG" id="hro:HELRODRAFT_163709"/>
<proteinExistence type="predicted"/>
<dbReference type="AlphaFoldDB" id="T1EUD8"/>